<organism evidence="2 3">
    <name type="scientific">Rhodopila globiformis</name>
    <name type="common">Rhodopseudomonas globiformis</name>
    <dbReference type="NCBI Taxonomy" id="1071"/>
    <lineage>
        <taxon>Bacteria</taxon>
        <taxon>Pseudomonadati</taxon>
        <taxon>Pseudomonadota</taxon>
        <taxon>Alphaproteobacteria</taxon>
        <taxon>Acetobacterales</taxon>
        <taxon>Acetobacteraceae</taxon>
        <taxon>Rhodopila</taxon>
    </lineage>
</organism>
<feature type="domain" description="AB hydrolase-1" evidence="1">
    <location>
        <begin position="49"/>
        <end position="277"/>
    </location>
</feature>
<evidence type="ECO:0000259" key="1">
    <source>
        <dbReference type="Pfam" id="PF12697"/>
    </source>
</evidence>
<keyword evidence="3" id="KW-1185">Reference proteome</keyword>
<dbReference type="Gene3D" id="3.40.50.1820">
    <property type="entry name" value="alpha/beta hydrolase"/>
    <property type="match status" value="1"/>
</dbReference>
<gene>
    <name evidence="2" type="ORF">CCS01_22010</name>
</gene>
<proteinExistence type="predicted"/>
<dbReference type="Proteomes" id="UP000239724">
    <property type="component" value="Unassembled WGS sequence"/>
</dbReference>
<name>A0A2S6N408_RHOGL</name>
<evidence type="ECO:0000313" key="2">
    <source>
        <dbReference type="EMBL" id="PPQ29353.1"/>
    </source>
</evidence>
<accession>A0A2S6N408</accession>
<dbReference type="InterPro" id="IPR029058">
    <property type="entry name" value="AB_hydrolase_fold"/>
</dbReference>
<dbReference type="PANTHER" id="PTHR46438">
    <property type="entry name" value="ALPHA/BETA-HYDROLASES SUPERFAMILY PROTEIN"/>
    <property type="match status" value="1"/>
</dbReference>
<dbReference type="EMBL" id="NHRY01000229">
    <property type="protein sequence ID" value="PPQ29353.1"/>
    <property type="molecule type" value="Genomic_DNA"/>
</dbReference>
<dbReference type="PRINTS" id="PR00111">
    <property type="entry name" value="ABHYDROLASE"/>
</dbReference>
<reference evidence="2 3" key="1">
    <citation type="journal article" date="2018" name="Arch. Microbiol.">
        <title>New insights into the metabolic potential of the phototrophic purple bacterium Rhodopila globiformis DSM 161(T) from its draft genome sequence and evidence for a vanadium-dependent nitrogenase.</title>
        <authorList>
            <person name="Imhoff J.F."/>
            <person name="Rahn T."/>
            <person name="Kunzel S."/>
            <person name="Neulinger S.C."/>
        </authorList>
    </citation>
    <scope>NUCLEOTIDE SEQUENCE [LARGE SCALE GENOMIC DNA]</scope>
    <source>
        <strain evidence="2 3">DSM 161</strain>
    </source>
</reference>
<sequence length="288" mass="31234">MNDQLAEDPHTILDRLQRQATRHETPCGDGRMIWHLWDESGGAAPVVALFHGGAGSWRHWVRTIPALLPRYRVLVPDLPGLGESDMPPVSDDADAIAGIVADGIDAIIGAGVSYDVVGFSFGSTMAACVGALRGKRVRSVTIIGSSGVGALGSAVNLEKVRHLEGDERRETHRTNLNRLMIADRRKIDDLALVIQDWNTIRSRLRTPALSRSGAVMRAIDRLQSPLNGIWGELDAPANPKGPERVAILRAHRPDADVRLIPATGHWAAYEAADTVNATLLDMLARTRP</sequence>
<dbReference type="Pfam" id="PF12697">
    <property type="entry name" value="Abhydrolase_6"/>
    <property type="match status" value="1"/>
</dbReference>
<dbReference type="RefSeq" id="WP_104520970.1">
    <property type="nucleotide sequence ID" value="NZ_NHRY01000229.1"/>
</dbReference>
<evidence type="ECO:0000313" key="3">
    <source>
        <dbReference type="Proteomes" id="UP000239724"/>
    </source>
</evidence>
<dbReference type="AlphaFoldDB" id="A0A2S6N408"/>
<comment type="caution">
    <text evidence="2">The sequence shown here is derived from an EMBL/GenBank/DDBJ whole genome shotgun (WGS) entry which is preliminary data.</text>
</comment>
<dbReference type="InterPro" id="IPR000073">
    <property type="entry name" value="AB_hydrolase_1"/>
</dbReference>
<dbReference type="SUPFAM" id="SSF53474">
    <property type="entry name" value="alpha/beta-Hydrolases"/>
    <property type="match status" value="1"/>
</dbReference>
<dbReference type="OrthoDB" id="9815441at2"/>
<protein>
    <recommendedName>
        <fullName evidence="1">AB hydrolase-1 domain-containing protein</fullName>
    </recommendedName>
</protein>